<comment type="similarity">
    <text evidence="2">Belongs to the amino acid-polyamine-organocation (APC) superfamily. Spore germination protein (SGP) (TC 2.A.3.9) family.</text>
</comment>
<feature type="transmembrane region" description="Helical" evidence="8">
    <location>
        <begin position="194"/>
        <end position="211"/>
    </location>
</feature>
<keyword evidence="3" id="KW-0813">Transport</keyword>
<evidence type="ECO:0000313" key="9">
    <source>
        <dbReference type="EMBL" id="RDW20174.1"/>
    </source>
</evidence>
<keyword evidence="6 8" id="KW-1133">Transmembrane helix</keyword>
<accession>A0A3D8PVW1</accession>
<evidence type="ECO:0000256" key="5">
    <source>
        <dbReference type="ARBA" id="ARBA00022692"/>
    </source>
</evidence>
<evidence type="ECO:0000256" key="4">
    <source>
        <dbReference type="ARBA" id="ARBA00022544"/>
    </source>
</evidence>
<feature type="transmembrane region" description="Helical" evidence="8">
    <location>
        <begin position="223"/>
        <end position="245"/>
    </location>
</feature>
<evidence type="ECO:0000256" key="2">
    <source>
        <dbReference type="ARBA" id="ARBA00007998"/>
    </source>
</evidence>
<feature type="transmembrane region" description="Helical" evidence="8">
    <location>
        <begin position="87"/>
        <end position="105"/>
    </location>
</feature>
<keyword evidence="4" id="KW-0309">Germination</keyword>
<evidence type="ECO:0000256" key="6">
    <source>
        <dbReference type="ARBA" id="ARBA00022989"/>
    </source>
</evidence>
<feature type="transmembrane region" description="Helical" evidence="8">
    <location>
        <begin position="117"/>
        <end position="139"/>
    </location>
</feature>
<feature type="transmembrane region" description="Helical" evidence="8">
    <location>
        <begin position="310"/>
        <end position="327"/>
    </location>
</feature>
<dbReference type="GO" id="GO:0016020">
    <property type="term" value="C:membrane"/>
    <property type="evidence" value="ECO:0007669"/>
    <property type="project" value="UniProtKB-SubCell"/>
</dbReference>
<dbReference type="Gene3D" id="1.20.1740.10">
    <property type="entry name" value="Amino acid/polyamine transporter I"/>
    <property type="match status" value="1"/>
</dbReference>
<comment type="subcellular location">
    <subcellularLocation>
        <location evidence="1">Membrane</location>
        <topology evidence="1">Multi-pass membrane protein</topology>
    </subcellularLocation>
</comment>
<dbReference type="Proteomes" id="UP000257143">
    <property type="component" value="Unassembled WGS sequence"/>
</dbReference>
<dbReference type="AlphaFoldDB" id="A0A3D8PVW1"/>
<organism evidence="9 10">
    <name type="scientific">Oceanobacillus arenosus</name>
    <dbReference type="NCBI Taxonomy" id="1229153"/>
    <lineage>
        <taxon>Bacteria</taxon>
        <taxon>Bacillati</taxon>
        <taxon>Bacillota</taxon>
        <taxon>Bacilli</taxon>
        <taxon>Bacillales</taxon>
        <taxon>Bacillaceae</taxon>
        <taxon>Oceanobacillus</taxon>
    </lineage>
</organism>
<dbReference type="Pfam" id="PF03845">
    <property type="entry name" value="Spore_permease"/>
    <property type="match status" value="1"/>
</dbReference>
<protein>
    <submittedName>
        <fullName evidence="9">Spore gernimation protein</fullName>
    </submittedName>
</protein>
<feature type="transmembrane region" description="Helical" evidence="8">
    <location>
        <begin position="16"/>
        <end position="34"/>
    </location>
</feature>
<sequence length="365" mass="40187">MTPMEDKDLQISEKDIVILVPSIVVAVGILSLPAKLAGVTISSDGWIPLLVGGIIMIFVTWLVVKLATSFPNQTFLTYASKLVTKPIAIVFTLLFVIQGIIIAAIEVREIADISKVYLLNNTPAEVLSLSFLLVVIYAVSGSRAGIFRLNMLFFPFIIFISLLIIILSIGWISLENLLPVFQTSIGGYAEGMKTGIIYYGNIGFLLFYMAFAKQPKKAPKMAARGMSIVVVLYILLFFVCIGVMGNGATTNLIYPTIDLAKELEIPGGFFERFESVFFTIWVMAIFTTALIALDGAVLALQSVMKKIPKLTIIFCLAPLVYFIGLLPKDYVELSTFGTYMAYFSLILLFCVVILLMIFSKIKGVK</sequence>
<dbReference type="EMBL" id="PIOC01000010">
    <property type="protein sequence ID" value="RDW20174.1"/>
    <property type="molecule type" value="Genomic_DNA"/>
</dbReference>
<feature type="transmembrane region" description="Helical" evidence="8">
    <location>
        <begin position="151"/>
        <end position="174"/>
    </location>
</feature>
<dbReference type="PANTHER" id="PTHR34975:SF2">
    <property type="entry name" value="SPORE GERMINATION PROTEIN A2"/>
    <property type="match status" value="1"/>
</dbReference>
<feature type="transmembrane region" description="Helical" evidence="8">
    <location>
        <begin position="339"/>
        <end position="358"/>
    </location>
</feature>
<keyword evidence="10" id="KW-1185">Reference proteome</keyword>
<dbReference type="PANTHER" id="PTHR34975">
    <property type="entry name" value="SPORE GERMINATION PROTEIN A2"/>
    <property type="match status" value="1"/>
</dbReference>
<keyword evidence="5 8" id="KW-0812">Transmembrane</keyword>
<evidence type="ECO:0000256" key="1">
    <source>
        <dbReference type="ARBA" id="ARBA00004141"/>
    </source>
</evidence>
<dbReference type="GO" id="GO:0009847">
    <property type="term" value="P:spore germination"/>
    <property type="evidence" value="ECO:0007669"/>
    <property type="project" value="InterPro"/>
</dbReference>
<proteinExistence type="inferred from homology"/>
<evidence type="ECO:0000313" key="10">
    <source>
        <dbReference type="Proteomes" id="UP000257143"/>
    </source>
</evidence>
<dbReference type="InterPro" id="IPR004761">
    <property type="entry name" value="Spore_GerAB"/>
</dbReference>
<gene>
    <name evidence="9" type="ORF">CWR48_05570</name>
</gene>
<evidence type="ECO:0000256" key="8">
    <source>
        <dbReference type="SAM" id="Phobius"/>
    </source>
</evidence>
<evidence type="ECO:0000256" key="3">
    <source>
        <dbReference type="ARBA" id="ARBA00022448"/>
    </source>
</evidence>
<name>A0A3D8PVW1_9BACI</name>
<keyword evidence="7 8" id="KW-0472">Membrane</keyword>
<dbReference type="OrthoDB" id="2716906at2"/>
<dbReference type="NCBIfam" id="TIGR00912">
    <property type="entry name" value="2A0309"/>
    <property type="match status" value="1"/>
</dbReference>
<reference evidence="10" key="1">
    <citation type="submission" date="2017-11" db="EMBL/GenBank/DDBJ databases">
        <authorList>
            <person name="Zhu W."/>
        </authorList>
    </citation>
    <scope>NUCLEOTIDE SEQUENCE [LARGE SCALE GENOMIC DNA]</scope>
    <source>
        <strain evidence="10">CAU 1183</strain>
    </source>
</reference>
<feature type="transmembrane region" description="Helical" evidence="8">
    <location>
        <begin position="46"/>
        <end position="67"/>
    </location>
</feature>
<feature type="transmembrane region" description="Helical" evidence="8">
    <location>
        <begin position="276"/>
        <end position="298"/>
    </location>
</feature>
<dbReference type="RefSeq" id="WP_115772180.1">
    <property type="nucleotide sequence ID" value="NZ_PIOC01000010.1"/>
</dbReference>
<comment type="caution">
    <text evidence="9">The sequence shown here is derived from an EMBL/GenBank/DDBJ whole genome shotgun (WGS) entry which is preliminary data.</text>
</comment>
<evidence type="ECO:0000256" key="7">
    <source>
        <dbReference type="ARBA" id="ARBA00023136"/>
    </source>
</evidence>